<organism evidence="3 4">
    <name type="scientific">Colletotrichum sidae</name>
    <dbReference type="NCBI Taxonomy" id="1347389"/>
    <lineage>
        <taxon>Eukaryota</taxon>
        <taxon>Fungi</taxon>
        <taxon>Dikarya</taxon>
        <taxon>Ascomycota</taxon>
        <taxon>Pezizomycotina</taxon>
        <taxon>Sordariomycetes</taxon>
        <taxon>Hypocreomycetidae</taxon>
        <taxon>Glomerellales</taxon>
        <taxon>Glomerellaceae</taxon>
        <taxon>Colletotrichum</taxon>
        <taxon>Colletotrichum orbiculare species complex</taxon>
    </lineage>
</organism>
<evidence type="ECO:0000313" key="3">
    <source>
        <dbReference type="EMBL" id="TEA20517.1"/>
    </source>
</evidence>
<feature type="compositionally biased region" description="Polar residues" evidence="1">
    <location>
        <begin position="961"/>
        <end position="970"/>
    </location>
</feature>
<dbReference type="Proteomes" id="UP000295604">
    <property type="component" value="Unassembled WGS sequence"/>
</dbReference>
<reference evidence="3 4" key="1">
    <citation type="submission" date="2018-11" db="EMBL/GenBank/DDBJ databases">
        <title>Genome sequence and assembly of Colletotrichum sidae.</title>
        <authorList>
            <person name="Gan P."/>
            <person name="Shirasu K."/>
        </authorList>
    </citation>
    <scope>NUCLEOTIDE SEQUENCE [LARGE SCALE GENOMIC DNA]</scope>
    <source>
        <strain evidence="3 4">CBS 518.97</strain>
    </source>
</reference>
<dbReference type="SMART" id="SM00239">
    <property type="entry name" value="C2"/>
    <property type="match status" value="1"/>
</dbReference>
<dbReference type="SUPFAM" id="SSF49562">
    <property type="entry name" value="C2 domain (Calcium/lipid-binding domain, CaLB)"/>
    <property type="match status" value="1"/>
</dbReference>
<feature type="compositionally biased region" description="Polar residues" evidence="1">
    <location>
        <begin position="1039"/>
        <end position="1066"/>
    </location>
</feature>
<comment type="caution">
    <text evidence="3">The sequence shown here is derived from an EMBL/GenBank/DDBJ whole genome shotgun (WGS) entry which is preliminary data.</text>
</comment>
<feature type="compositionally biased region" description="Basic and acidic residues" evidence="1">
    <location>
        <begin position="766"/>
        <end position="775"/>
    </location>
</feature>
<feature type="region of interest" description="Disordered" evidence="1">
    <location>
        <begin position="154"/>
        <end position="409"/>
    </location>
</feature>
<dbReference type="InterPro" id="IPR052981">
    <property type="entry name" value="Ingression_C2_domain"/>
</dbReference>
<dbReference type="PROSITE" id="PS50004">
    <property type="entry name" value="C2"/>
    <property type="match status" value="1"/>
</dbReference>
<name>A0A4R8TQD8_9PEZI</name>
<dbReference type="PANTHER" id="PTHR47052">
    <property type="entry name" value="CONSERVED SERINE PROLINE-RICH PROTEIN (AFU_ORTHOLOGUE AFUA_2G01790)"/>
    <property type="match status" value="1"/>
</dbReference>
<feature type="compositionally biased region" description="Basic and acidic residues" evidence="1">
    <location>
        <begin position="693"/>
        <end position="702"/>
    </location>
</feature>
<feature type="compositionally biased region" description="Basic and acidic residues" evidence="1">
    <location>
        <begin position="454"/>
        <end position="473"/>
    </location>
</feature>
<feature type="compositionally biased region" description="Low complexity" evidence="1">
    <location>
        <begin position="747"/>
        <end position="763"/>
    </location>
</feature>
<feature type="compositionally biased region" description="Low complexity" evidence="1">
    <location>
        <begin position="1011"/>
        <end position="1023"/>
    </location>
</feature>
<feature type="domain" description="C2" evidence="2">
    <location>
        <begin position="13"/>
        <end position="134"/>
    </location>
</feature>
<keyword evidence="4" id="KW-1185">Reference proteome</keyword>
<feature type="compositionally biased region" description="Low complexity" evidence="1">
    <location>
        <begin position="299"/>
        <end position="312"/>
    </location>
</feature>
<dbReference type="AlphaFoldDB" id="A0A4R8TQD8"/>
<feature type="compositionally biased region" description="Low complexity" evidence="1">
    <location>
        <begin position="216"/>
        <end position="226"/>
    </location>
</feature>
<feature type="compositionally biased region" description="Polar residues" evidence="1">
    <location>
        <begin position="558"/>
        <end position="569"/>
    </location>
</feature>
<gene>
    <name evidence="3" type="primary">fic1</name>
    <name evidence="3" type="ORF">C8034_v001696</name>
</gene>
<dbReference type="Pfam" id="PF00168">
    <property type="entry name" value="C2"/>
    <property type="match status" value="1"/>
</dbReference>
<feature type="compositionally biased region" description="Low complexity" evidence="1">
    <location>
        <begin position="615"/>
        <end position="631"/>
    </location>
</feature>
<feature type="compositionally biased region" description="Polar residues" evidence="1">
    <location>
        <begin position="726"/>
        <end position="743"/>
    </location>
</feature>
<evidence type="ECO:0000259" key="2">
    <source>
        <dbReference type="PROSITE" id="PS50004"/>
    </source>
</evidence>
<dbReference type="EMBL" id="QAPF01000031">
    <property type="protein sequence ID" value="TEA20517.1"/>
    <property type="molecule type" value="Genomic_DNA"/>
</dbReference>
<dbReference type="PANTHER" id="PTHR47052:SF3">
    <property type="entry name" value="INGRESSION PROTEIN 1"/>
    <property type="match status" value="1"/>
</dbReference>
<dbReference type="Gene3D" id="2.60.40.150">
    <property type="entry name" value="C2 domain"/>
    <property type="match status" value="1"/>
</dbReference>
<evidence type="ECO:0000313" key="4">
    <source>
        <dbReference type="Proteomes" id="UP000295604"/>
    </source>
</evidence>
<dbReference type="InterPro" id="IPR037791">
    <property type="entry name" value="C2_fungal_Inn1"/>
</dbReference>
<feature type="compositionally biased region" description="Basic and acidic residues" evidence="1">
    <location>
        <begin position="675"/>
        <end position="684"/>
    </location>
</feature>
<proteinExistence type="predicted"/>
<dbReference type="CDD" id="cd08681">
    <property type="entry name" value="C2_fungal_Inn1p-like"/>
    <property type="match status" value="1"/>
</dbReference>
<dbReference type="InterPro" id="IPR035892">
    <property type="entry name" value="C2_domain_sf"/>
</dbReference>
<evidence type="ECO:0000256" key="1">
    <source>
        <dbReference type="SAM" id="MobiDB-lite"/>
    </source>
</evidence>
<protein>
    <submittedName>
        <fullName evidence="3">Ingression protein fic1</fullName>
    </submittedName>
</protein>
<accession>A0A4R8TQD8</accession>
<feature type="region of interest" description="Disordered" evidence="1">
    <location>
        <begin position="427"/>
        <end position="1139"/>
    </location>
</feature>
<dbReference type="InterPro" id="IPR000008">
    <property type="entry name" value="C2_dom"/>
</dbReference>
<feature type="compositionally biased region" description="Basic and acidic residues" evidence="1">
    <location>
        <begin position="166"/>
        <end position="177"/>
    </location>
</feature>
<feature type="compositionally biased region" description="Polar residues" evidence="1">
    <location>
        <begin position="780"/>
        <end position="792"/>
    </location>
</feature>
<sequence>MAAAAKSKTQQLLQGMHTAGIFADPSIDGPLIGTLVAIVDRAKNLPNRKTIGKQDPYCAARLGKEAQRTTTDIRGGQTPKWDQELRFPVHDSPDYYQLKVSVFHDDKKTDLIGETWIDLRDIIVPGGGQNDLWRNLTFKGKYAGEVRMEITYYDSRPKQKPAPKPKPVEAEAPEVHATHSQHAAHGTIPRKQIKRRPLPSDPFTGEAVAAPSPEQTTTPPRTSGPRGPKEMGTSTPPAPEQSLSGSRPMPTRKPQSAHVPTQSPLQALEYNIEPTPAPAPVPASAPGALPWSSQPELPAPAMSPQSAPPHSADVTPQHTPTRLERYESPTGPRDDRDYSPRYTSQDIVDRAHYRQGSEPPRDMYVLEDQRQLLPADDERPPPPPAHRSRENSQDLVPRGAYDTPPKSANAMRQDVLRNEAHRMSFSSAAYPGRPQYRGFDSAPAVTNALPAPDEQYHDPSPPRHHSYDGHAEYRSMQPTVEDVPESPTPANPTGRRNSRIPPYEEQRYKEASPVPGQPIEIAPRQPVRAPQYQISGYDQGYDSVPTTAPLNIGGRGSVGSNQRGHSPQPSYGRGGEMMPAGNYSTSPRPDYQARGDELVFAGRGSVSPGQLSTSPQPDYQQDYQRQQPDYQPRGDELVLAGRGNAPPAQYNTPPQPAYPRGDEMVRHQVSPITTRDPRGNEMVRHQVSPIATRDPRGDEMVRHQQVSPIATRDFAPTQPAGHHSRGQSQYVSQRSELSGTEIQPANVPSVPVSLVPGVDPSVSQEISDRIYEDRRHQRRYTGQNGGPTTRGRQGNDPYGYSDQTYVPPSHDYRSYQHPPQQLRGRGVSPQPQAHDMRGRGVSPQPYHDTRGRGVSPQPYQDTRGRGVSPQPYHDVRGRGVSPQPHRDMRTRGISASPHPHHGARGLSPQPPPQNTRARGISPSPHAQHTIKRKSVSPAPPPDHRRLSGVPFGPDSYDALNPTVSATNSEISRPDPDEKIITHDGREIDPSDHLPMDTWAPEPEPKGPKTPAASSVRSRASMAVTQPAAAPNSGRRQLRIRQQPSESPVTYNSDPYASTSPAANSGGRNRLQKRGQRPLPSTSPMGSSPLAPISSHNYQDHGSDFTPQRLPRASTWDYPSENHAPQYGSSPGGMHGGPPIPAKVPLPIMSGAMPAGGGNESEWALMQEMSRIDIGAGRSRRHRW</sequence>
<feature type="compositionally biased region" description="Basic and acidic residues" evidence="1">
    <location>
        <begin position="971"/>
        <end position="994"/>
    </location>
</feature>
<feature type="compositionally biased region" description="Basic and acidic residues" evidence="1">
    <location>
        <begin position="321"/>
        <end position="339"/>
    </location>
</feature>